<reference evidence="3" key="1">
    <citation type="journal article" date="2021" name="Sci. Adv.">
        <title>The American lobster genome reveals insights on longevity, neural, and immune adaptations.</title>
        <authorList>
            <person name="Polinski J.M."/>
            <person name="Zimin A.V."/>
            <person name="Clark K.F."/>
            <person name="Kohn A.B."/>
            <person name="Sadowski N."/>
            <person name="Timp W."/>
            <person name="Ptitsyn A."/>
            <person name="Khanna P."/>
            <person name="Romanova D.Y."/>
            <person name="Williams P."/>
            <person name="Greenwood S.J."/>
            <person name="Moroz L.L."/>
            <person name="Walt D.R."/>
            <person name="Bodnar A.G."/>
        </authorList>
    </citation>
    <scope>NUCLEOTIDE SEQUENCE</scope>
    <source>
        <strain evidence="3">GMGI-L3</strain>
    </source>
</reference>
<evidence type="ECO:0000259" key="2">
    <source>
        <dbReference type="PROSITE" id="PS50060"/>
    </source>
</evidence>
<dbReference type="SUPFAM" id="SSF49899">
    <property type="entry name" value="Concanavalin A-like lectins/glucanases"/>
    <property type="match status" value="1"/>
</dbReference>
<dbReference type="Gene3D" id="2.60.120.200">
    <property type="match status" value="1"/>
</dbReference>
<keyword evidence="1" id="KW-0472">Membrane</keyword>
<name>A0A8J5K209_HOMAM</name>
<dbReference type="Proteomes" id="UP000747542">
    <property type="component" value="Unassembled WGS sequence"/>
</dbReference>
<dbReference type="PANTHER" id="PTHR23282:SF101">
    <property type="entry name" value="MAM DOMAIN-CONTAINING PROTEIN"/>
    <property type="match status" value="1"/>
</dbReference>
<sequence length="218" mass="24108">TCDFSSGSCGWQNVVAGDGEDDDCDWIIGCGSNGEDLDAPDTDHNGDDQGKFMYIDSVFTDTGMALLQSQMFIPEQHNNLCFHFWYFMQGTSDDSLWVQTKTLDQKFNELWLQPAKTDNNAQWLEGQIHIDAKKLFIEVAYQIFIGGVRGSEFAIVSVDDFNFTVYSGDCPTLPPAVPPVTTTTILPLTTTDGGAGVMLLLFILFHFISNTVVLYGSI</sequence>
<protein>
    <submittedName>
        <fullName evidence="3">MAM and LDL-receptor class A domain-containing protein 2-like 4</fullName>
    </submittedName>
</protein>
<dbReference type="CDD" id="cd06263">
    <property type="entry name" value="MAM"/>
    <property type="match status" value="1"/>
</dbReference>
<dbReference type="PROSITE" id="PS50060">
    <property type="entry name" value="MAM_2"/>
    <property type="match status" value="1"/>
</dbReference>
<dbReference type="EMBL" id="JAHLQT010024847">
    <property type="protein sequence ID" value="KAG7165103.1"/>
    <property type="molecule type" value="Genomic_DNA"/>
</dbReference>
<feature type="domain" description="MAM" evidence="2">
    <location>
        <begin position="1"/>
        <end position="172"/>
    </location>
</feature>
<organism evidence="3 4">
    <name type="scientific">Homarus americanus</name>
    <name type="common">American lobster</name>
    <dbReference type="NCBI Taxonomy" id="6706"/>
    <lineage>
        <taxon>Eukaryota</taxon>
        <taxon>Metazoa</taxon>
        <taxon>Ecdysozoa</taxon>
        <taxon>Arthropoda</taxon>
        <taxon>Crustacea</taxon>
        <taxon>Multicrustacea</taxon>
        <taxon>Malacostraca</taxon>
        <taxon>Eumalacostraca</taxon>
        <taxon>Eucarida</taxon>
        <taxon>Decapoda</taxon>
        <taxon>Pleocyemata</taxon>
        <taxon>Astacidea</taxon>
        <taxon>Nephropoidea</taxon>
        <taxon>Nephropidae</taxon>
        <taxon>Homarus</taxon>
    </lineage>
</organism>
<dbReference type="GO" id="GO:0016020">
    <property type="term" value="C:membrane"/>
    <property type="evidence" value="ECO:0007669"/>
    <property type="project" value="InterPro"/>
</dbReference>
<evidence type="ECO:0000313" key="4">
    <source>
        <dbReference type="Proteomes" id="UP000747542"/>
    </source>
</evidence>
<dbReference type="AlphaFoldDB" id="A0A8J5K209"/>
<keyword evidence="1" id="KW-0812">Transmembrane</keyword>
<dbReference type="InterPro" id="IPR051560">
    <property type="entry name" value="MAM_domain-containing"/>
</dbReference>
<keyword evidence="1" id="KW-1133">Transmembrane helix</keyword>
<accession>A0A8J5K209</accession>
<gene>
    <name evidence="3" type="primary">Mlrp2-L4</name>
    <name evidence="3" type="ORF">Hamer_G004882</name>
</gene>
<dbReference type="InterPro" id="IPR013320">
    <property type="entry name" value="ConA-like_dom_sf"/>
</dbReference>
<dbReference type="InterPro" id="IPR000998">
    <property type="entry name" value="MAM_dom"/>
</dbReference>
<keyword evidence="4" id="KW-1185">Reference proteome</keyword>
<dbReference type="PANTHER" id="PTHR23282">
    <property type="entry name" value="APICAL ENDOSOMAL GLYCOPROTEIN PRECURSOR"/>
    <property type="match status" value="1"/>
</dbReference>
<evidence type="ECO:0000256" key="1">
    <source>
        <dbReference type="SAM" id="Phobius"/>
    </source>
</evidence>
<comment type="caution">
    <text evidence="3">The sequence shown here is derived from an EMBL/GenBank/DDBJ whole genome shotgun (WGS) entry which is preliminary data.</text>
</comment>
<proteinExistence type="predicted"/>
<feature type="transmembrane region" description="Helical" evidence="1">
    <location>
        <begin position="195"/>
        <end position="215"/>
    </location>
</feature>
<feature type="non-terminal residue" evidence="3">
    <location>
        <position position="218"/>
    </location>
</feature>
<dbReference type="Pfam" id="PF00629">
    <property type="entry name" value="MAM"/>
    <property type="match status" value="1"/>
</dbReference>
<dbReference type="SMART" id="SM00137">
    <property type="entry name" value="MAM"/>
    <property type="match status" value="1"/>
</dbReference>
<evidence type="ECO:0000313" key="3">
    <source>
        <dbReference type="EMBL" id="KAG7165103.1"/>
    </source>
</evidence>